<dbReference type="PANTHER" id="PTHR30532">
    <property type="entry name" value="IRON III DICITRATE-BINDING PERIPLASMIC PROTEIN"/>
    <property type="match status" value="1"/>
</dbReference>
<sequence>MTVEHVQGETTVETEPEVVVTFDVGTLDTLDAMGVPVAGVPEVANVPAHLEEYAGGETSIVGSLFEPDPEEVNALDPDLIIVGGRSSEAFGELSELAPTVDLTVDNTDFLNSFGEQLGVLGEIFDREEWVEERLAVLDERVGEVSALADDAGDGLIVMTSGGEVTAYGPGSRFGLIHKDLGVAPAVEDVEEATHGDAVSFEFILEAEPDHLFVLDRDAAIGETGEAAEAVLDNELVAQTPAWENGDVHYLDEVVWYLVPTGLRSVETMVDEIDAALR</sequence>
<keyword evidence="3" id="KW-0813">Transport</keyword>
<dbReference type="Proteomes" id="UP000291469">
    <property type="component" value="Chromosome"/>
</dbReference>
<evidence type="ECO:0000313" key="6">
    <source>
        <dbReference type="EMBL" id="QBI21999.1"/>
    </source>
</evidence>
<dbReference type="PANTHER" id="PTHR30532:SF28">
    <property type="entry name" value="PETROBACTIN-BINDING PROTEIN YCLQ"/>
    <property type="match status" value="1"/>
</dbReference>
<name>A0A411YLA4_9ACTN</name>
<dbReference type="Pfam" id="PF01497">
    <property type="entry name" value="Peripla_BP_2"/>
    <property type="match status" value="1"/>
</dbReference>
<dbReference type="OrthoDB" id="63946at2"/>
<dbReference type="InterPro" id="IPR051313">
    <property type="entry name" value="Bact_iron-sidero_bind"/>
</dbReference>
<keyword evidence="7" id="KW-1185">Reference proteome</keyword>
<evidence type="ECO:0000256" key="3">
    <source>
        <dbReference type="ARBA" id="ARBA00022448"/>
    </source>
</evidence>
<accession>A0A411YLA4</accession>
<keyword evidence="4" id="KW-0732">Signal</keyword>
<dbReference type="SUPFAM" id="SSF53807">
    <property type="entry name" value="Helical backbone' metal receptor"/>
    <property type="match status" value="1"/>
</dbReference>
<comment type="similarity">
    <text evidence="2">Belongs to the bacterial solute-binding protein 8 family.</text>
</comment>
<evidence type="ECO:0000313" key="7">
    <source>
        <dbReference type="Proteomes" id="UP000291469"/>
    </source>
</evidence>
<dbReference type="Gene3D" id="3.40.50.1980">
    <property type="entry name" value="Nitrogenase molybdenum iron protein domain"/>
    <property type="match status" value="2"/>
</dbReference>
<organism evidence="6 7">
    <name type="scientific">Egibacter rhizosphaerae</name>
    <dbReference type="NCBI Taxonomy" id="1670831"/>
    <lineage>
        <taxon>Bacteria</taxon>
        <taxon>Bacillati</taxon>
        <taxon>Actinomycetota</taxon>
        <taxon>Nitriliruptoria</taxon>
        <taxon>Egibacterales</taxon>
        <taxon>Egibacteraceae</taxon>
        <taxon>Egibacter</taxon>
    </lineage>
</organism>
<dbReference type="InterPro" id="IPR002491">
    <property type="entry name" value="ABC_transptr_periplasmic_BD"/>
</dbReference>
<evidence type="ECO:0000259" key="5">
    <source>
        <dbReference type="PROSITE" id="PS50983"/>
    </source>
</evidence>
<evidence type="ECO:0000256" key="2">
    <source>
        <dbReference type="ARBA" id="ARBA00008814"/>
    </source>
</evidence>
<dbReference type="AlphaFoldDB" id="A0A411YLA4"/>
<proteinExistence type="inferred from homology"/>
<protein>
    <submittedName>
        <fullName evidence="6">Siderophore ABC transporter substrate-binding protein</fullName>
    </submittedName>
</protein>
<evidence type="ECO:0000256" key="1">
    <source>
        <dbReference type="ARBA" id="ARBA00004196"/>
    </source>
</evidence>
<dbReference type="CDD" id="cd01140">
    <property type="entry name" value="FatB"/>
    <property type="match status" value="1"/>
</dbReference>
<dbReference type="InterPro" id="IPR033870">
    <property type="entry name" value="FatB"/>
</dbReference>
<evidence type="ECO:0000256" key="4">
    <source>
        <dbReference type="ARBA" id="ARBA00022729"/>
    </source>
</evidence>
<comment type="subcellular location">
    <subcellularLocation>
        <location evidence="1">Cell envelope</location>
    </subcellularLocation>
</comment>
<gene>
    <name evidence="6" type="ORF">ER308_10555</name>
</gene>
<dbReference type="EMBL" id="CP036402">
    <property type="protein sequence ID" value="QBI21999.1"/>
    <property type="molecule type" value="Genomic_DNA"/>
</dbReference>
<dbReference type="GO" id="GO:1901678">
    <property type="term" value="P:iron coordination entity transport"/>
    <property type="evidence" value="ECO:0007669"/>
    <property type="project" value="UniProtKB-ARBA"/>
</dbReference>
<feature type="domain" description="Fe/B12 periplasmic-binding" evidence="5">
    <location>
        <begin position="18"/>
        <end position="277"/>
    </location>
</feature>
<dbReference type="KEGG" id="erz:ER308_10555"/>
<dbReference type="GO" id="GO:0030288">
    <property type="term" value="C:outer membrane-bounded periplasmic space"/>
    <property type="evidence" value="ECO:0007669"/>
    <property type="project" value="TreeGrafter"/>
</dbReference>
<reference evidence="6 7" key="1">
    <citation type="submission" date="2019-01" db="EMBL/GenBank/DDBJ databases">
        <title>Egibacter rhizosphaerae EGI 80759T.</title>
        <authorList>
            <person name="Chen D.-D."/>
            <person name="Tian Y."/>
            <person name="Jiao J.-Y."/>
            <person name="Zhang X.-T."/>
            <person name="Zhang Y.-G."/>
            <person name="Zhang Y."/>
            <person name="Xiao M."/>
            <person name="Shu W.-S."/>
            <person name="Li W.-J."/>
        </authorList>
    </citation>
    <scope>NUCLEOTIDE SEQUENCE [LARGE SCALE GENOMIC DNA]</scope>
    <source>
        <strain evidence="6 7">EGI 80759</strain>
    </source>
</reference>
<dbReference type="PROSITE" id="PS50983">
    <property type="entry name" value="FE_B12_PBP"/>
    <property type="match status" value="1"/>
</dbReference>